<comment type="catalytic activity">
    <reaction evidence="1 10">
        <text>D-fructose 6-phosphate + L-glutamine = D-glucosamine 6-phosphate + L-glutamate</text>
        <dbReference type="Rhea" id="RHEA:13237"/>
        <dbReference type="ChEBI" id="CHEBI:29985"/>
        <dbReference type="ChEBI" id="CHEBI:58359"/>
        <dbReference type="ChEBI" id="CHEBI:58725"/>
        <dbReference type="ChEBI" id="CHEBI:61527"/>
        <dbReference type="EC" id="2.6.1.16"/>
    </reaction>
</comment>
<dbReference type="GO" id="GO:0046349">
    <property type="term" value="P:amino sugar biosynthetic process"/>
    <property type="evidence" value="ECO:0007669"/>
    <property type="project" value="UniProtKB-ARBA"/>
</dbReference>
<dbReference type="NCBIfam" id="TIGR01135">
    <property type="entry name" value="glmS"/>
    <property type="match status" value="1"/>
</dbReference>
<keyword evidence="6 10" id="KW-0032">Aminotransferase</keyword>
<evidence type="ECO:0000259" key="11">
    <source>
        <dbReference type="PROSITE" id="PS51278"/>
    </source>
</evidence>
<dbReference type="Proteomes" id="UP000054010">
    <property type="component" value="Unassembled WGS sequence"/>
</dbReference>
<dbReference type="PANTHER" id="PTHR10937">
    <property type="entry name" value="GLUCOSAMINE--FRUCTOSE-6-PHOSPHATE AMINOTRANSFERASE, ISOMERIZING"/>
    <property type="match status" value="1"/>
</dbReference>
<dbReference type="SUPFAM" id="SSF53697">
    <property type="entry name" value="SIS domain"/>
    <property type="match status" value="1"/>
</dbReference>
<keyword evidence="14" id="KW-1185">Reference proteome</keyword>
<evidence type="ECO:0000259" key="12">
    <source>
        <dbReference type="PROSITE" id="PS51464"/>
    </source>
</evidence>
<dbReference type="PANTHER" id="PTHR10937:SF0">
    <property type="entry name" value="GLUTAMINE--FRUCTOSE-6-PHOSPHATE TRANSAMINASE (ISOMERIZING)"/>
    <property type="match status" value="1"/>
</dbReference>
<dbReference type="EMBL" id="ADVR01000052">
    <property type="protein sequence ID" value="EFO80448.1"/>
    <property type="molecule type" value="Genomic_DNA"/>
</dbReference>
<feature type="initiator methionine" description="Removed" evidence="10">
    <location>
        <position position="1"/>
    </location>
</feature>
<protein>
    <recommendedName>
        <fullName evidence="4 10">Glutamine--fructose-6-phosphate aminotransferase [isomerizing]</fullName>
        <ecNumber evidence="3 10">2.6.1.16</ecNumber>
    </recommendedName>
    <alternativeName>
        <fullName evidence="10">D-fructose-6-phosphate amidotransferase</fullName>
    </alternativeName>
    <alternativeName>
        <fullName evidence="10">GFAT</fullName>
    </alternativeName>
    <alternativeName>
        <fullName evidence="10">Glucosamine-6-phosphate synthase</fullName>
    </alternativeName>
    <alternativeName>
        <fullName evidence="10">Hexosephosphate aminotransferase</fullName>
    </alternativeName>
    <alternativeName>
        <fullName evidence="10">L-glutamine--D-fructose-6-phosphate amidotransferase</fullName>
    </alternativeName>
</protein>
<accession>E1IEC2</accession>
<evidence type="ECO:0000256" key="2">
    <source>
        <dbReference type="ARBA" id="ARBA00004496"/>
    </source>
</evidence>
<keyword evidence="9" id="KW-0315">Glutamine amidotransferase</keyword>
<dbReference type="OrthoDB" id="106547at2"/>
<evidence type="ECO:0000256" key="6">
    <source>
        <dbReference type="ARBA" id="ARBA00022576"/>
    </source>
</evidence>
<dbReference type="GO" id="GO:0006002">
    <property type="term" value="P:fructose 6-phosphate metabolic process"/>
    <property type="evidence" value="ECO:0007669"/>
    <property type="project" value="TreeGrafter"/>
</dbReference>
<evidence type="ECO:0000256" key="9">
    <source>
        <dbReference type="ARBA" id="ARBA00022962"/>
    </source>
</evidence>
<evidence type="ECO:0000256" key="1">
    <source>
        <dbReference type="ARBA" id="ARBA00001031"/>
    </source>
</evidence>
<dbReference type="GO" id="GO:0006487">
    <property type="term" value="P:protein N-linked glycosylation"/>
    <property type="evidence" value="ECO:0007669"/>
    <property type="project" value="TreeGrafter"/>
</dbReference>
<dbReference type="HOGENOM" id="CLU_012520_5_2_0"/>
<dbReference type="InterPro" id="IPR029055">
    <property type="entry name" value="Ntn_hydrolases_N"/>
</dbReference>
<dbReference type="GO" id="GO:0005829">
    <property type="term" value="C:cytosol"/>
    <property type="evidence" value="ECO:0007669"/>
    <property type="project" value="TreeGrafter"/>
</dbReference>
<dbReference type="InterPro" id="IPR046348">
    <property type="entry name" value="SIS_dom_sf"/>
</dbReference>
<dbReference type="FunFam" id="3.40.50.10490:FF:000001">
    <property type="entry name" value="Glutamine--fructose-6-phosphate aminotransferase [isomerizing]"/>
    <property type="match status" value="1"/>
</dbReference>
<keyword evidence="5 10" id="KW-0963">Cytoplasm</keyword>
<dbReference type="NCBIfam" id="NF001484">
    <property type="entry name" value="PRK00331.1"/>
    <property type="match status" value="1"/>
</dbReference>
<dbReference type="FunFam" id="3.60.20.10:FF:000006">
    <property type="entry name" value="Glutamine--fructose-6-phosphate aminotransferase [isomerizing]"/>
    <property type="match status" value="1"/>
</dbReference>
<keyword evidence="8" id="KW-0677">Repeat</keyword>
<feature type="active site" description="Nucleophile; for GATase activity" evidence="10">
    <location>
        <position position="2"/>
    </location>
</feature>
<name>E1IEC2_9CHLR</name>
<feature type="domain" description="Glutamine amidotransferase type-2" evidence="11">
    <location>
        <begin position="2"/>
        <end position="221"/>
    </location>
</feature>
<evidence type="ECO:0000256" key="8">
    <source>
        <dbReference type="ARBA" id="ARBA00022737"/>
    </source>
</evidence>
<sequence length="615" mass="66051">MCGIVGYIGQRNATDVVVGGLQRLEYRGYDSAGIAILGAEGLQLRRSVGKLANLITRLASEPAAGSVGMGHTRWATHGGVTEINAHPHRDASGEIVVIQNGIVENYLELKGRLMEAGHTFLSQTDTEVIAHLVGVYFQQTGSLETAVRHAMADLRGGNAVVALCIHAPDTLVAARLGNAGGVVIGLGEDETFIASDIPAILDYTRDLIFLEDRDLAVITREGARITRLDGTPVTRPITNISWDPVAAAKGDFKHFMQKEIAEQPRALTDVLRGRIDQEAGQVFLDDLKLDTNALRRIDRIYATACGTAWHAGLMAKFMIEHFARVRVEVDYASEFRYREPVLGADALLLAITQSGETVDTLAAMEEARTQGVPSIALVNAIGSQAARVADGGPLYLHAGPEIGVASTKAFTSMLAASYLFALYLGQARGTLTPNQIRPHLQALIELPGKVAQVLESAAPICVQLADRFHHATNALFLGRQANYPIALEGALKLKEISYIHAEGYPAGEMKHGPVALIDEHMPVICIAPRDGIYEKMLSNIEQVKARGGEVIAIGSQGDDLLAAKASHVITVPSTLPLLQPILTVIPLQLLAYEVAVRRGCDVDQPRNLAKSVTVE</sequence>
<evidence type="ECO:0000256" key="5">
    <source>
        <dbReference type="ARBA" id="ARBA00022490"/>
    </source>
</evidence>
<dbReference type="GO" id="GO:0097367">
    <property type="term" value="F:carbohydrate derivative binding"/>
    <property type="evidence" value="ECO:0007669"/>
    <property type="project" value="InterPro"/>
</dbReference>
<dbReference type="CDD" id="cd05008">
    <property type="entry name" value="SIS_GlmS_GlmD_1"/>
    <property type="match status" value="1"/>
</dbReference>
<dbReference type="Gene3D" id="3.60.20.10">
    <property type="entry name" value="Glutamine Phosphoribosylpyrophosphate, subunit 1, domain 1"/>
    <property type="match status" value="1"/>
</dbReference>
<proteinExistence type="inferred from homology"/>
<dbReference type="InterPro" id="IPR001347">
    <property type="entry name" value="SIS_dom"/>
</dbReference>
<dbReference type="PROSITE" id="PS51464">
    <property type="entry name" value="SIS"/>
    <property type="match status" value="2"/>
</dbReference>
<dbReference type="HAMAP" id="MF_00164">
    <property type="entry name" value="GlmS"/>
    <property type="match status" value="1"/>
</dbReference>
<dbReference type="InterPro" id="IPR017932">
    <property type="entry name" value="GATase_2_dom"/>
</dbReference>
<dbReference type="eggNOG" id="COG0449">
    <property type="taxonomic scope" value="Bacteria"/>
</dbReference>
<reference evidence="13 14" key="1">
    <citation type="journal article" date="2011" name="J. Bacteriol.">
        <title>Draft genome sequence of the anoxygenic filamentous phototrophic bacterium Oscillochloris trichoides subsp. DG-6.</title>
        <authorList>
            <person name="Kuznetsov B.B."/>
            <person name="Ivanovsky R.N."/>
            <person name="Keppen O.I."/>
            <person name="Sukhacheva M.V."/>
            <person name="Bumazhkin B.K."/>
            <person name="Patutina E.O."/>
            <person name="Beletsky A.V."/>
            <person name="Mardanov A.V."/>
            <person name="Baslerov R.V."/>
            <person name="Panteleeva A.N."/>
            <person name="Kolganova T.V."/>
            <person name="Ravin N.V."/>
            <person name="Skryabin K.G."/>
        </authorList>
    </citation>
    <scope>NUCLEOTIDE SEQUENCE [LARGE SCALE GENOMIC DNA]</scope>
    <source>
        <strain evidence="13 14">DG-6</strain>
    </source>
</reference>
<dbReference type="Pfam" id="PF01380">
    <property type="entry name" value="SIS"/>
    <property type="match status" value="2"/>
</dbReference>
<dbReference type="InterPro" id="IPR035466">
    <property type="entry name" value="GlmS/AgaS_SIS"/>
</dbReference>
<dbReference type="InterPro" id="IPR047084">
    <property type="entry name" value="GFAT_N"/>
</dbReference>
<evidence type="ECO:0000256" key="10">
    <source>
        <dbReference type="HAMAP-Rule" id="MF_00164"/>
    </source>
</evidence>
<feature type="active site" description="For Fru-6P isomerization activity" evidence="10">
    <location>
        <position position="610"/>
    </location>
</feature>
<evidence type="ECO:0000256" key="4">
    <source>
        <dbReference type="ARBA" id="ARBA00016090"/>
    </source>
</evidence>
<dbReference type="InterPro" id="IPR005855">
    <property type="entry name" value="GFAT"/>
</dbReference>
<dbReference type="SUPFAM" id="SSF56235">
    <property type="entry name" value="N-terminal nucleophile aminohydrolases (Ntn hydrolases)"/>
    <property type="match status" value="1"/>
</dbReference>
<comment type="subcellular location">
    <subcellularLocation>
        <location evidence="2 10">Cytoplasm</location>
    </subcellularLocation>
</comment>
<evidence type="ECO:0000313" key="14">
    <source>
        <dbReference type="Proteomes" id="UP000054010"/>
    </source>
</evidence>
<comment type="function">
    <text evidence="10">Catalyzes the first step in hexosamine metabolism, converting fructose-6P into glucosamine-6P using glutamine as a nitrogen source.</text>
</comment>
<keyword evidence="7 10" id="KW-0808">Transferase</keyword>
<dbReference type="GO" id="GO:0004360">
    <property type="term" value="F:glutamine-fructose-6-phosphate transaminase (isomerizing) activity"/>
    <property type="evidence" value="ECO:0007669"/>
    <property type="project" value="UniProtKB-UniRule"/>
</dbReference>
<dbReference type="CDD" id="cd00714">
    <property type="entry name" value="GFAT"/>
    <property type="match status" value="1"/>
</dbReference>
<feature type="domain" description="SIS" evidence="12">
    <location>
        <begin position="290"/>
        <end position="430"/>
    </location>
</feature>
<dbReference type="GO" id="GO:0005975">
    <property type="term" value="P:carbohydrate metabolic process"/>
    <property type="evidence" value="ECO:0007669"/>
    <property type="project" value="UniProtKB-UniRule"/>
</dbReference>
<evidence type="ECO:0000256" key="7">
    <source>
        <dbReference type="ARBA" id="ARBA00022679"/>
    </source>
</evidence>
<gene>
    <name evidence="10" type="primary">glmS</name>
    <name evidence="13" type="ORF">OSCT_1673</name>
</gene>
<feature type="domain" description="SIS" evidence="12">
    <location>
        <begin position="464"/>
        <end position="605"/>
    </location>
</feature>
<dbReference type="Pfam" id="PF13522">
    <property type="entry name" value="GATase_6"/>
    <property type="match status" value="1"/>
</dbReference>
<organism evidence="13 14">
    <name type="scientific">Oscillochloris trichoides DG-6</name>
    <dbReference type="NCBI Taxonomy" id="765420"/>
    <lineage>
        <taxon>Bacteria</taxon>
        <taxon>Bacillati</taxon>
        <taxon>Chloroflexota</taxon>
        <taxon>Chloroflexia</taxon>
        <taxon>Chloroflexales</taxon>
        <taxon>Chloroflexineae</taxon>
        <taxon>Oscillochloridaceae</taxon>
        <taxon>Oscillochloris</taxon>
    </lineage>
</organism>
<dbReference type="CDD" id="cd05009">
    <property type="entry name" value="SIS_GlmS_GlmD_2"/>
    <property type="match status" value="1"/>
</dbReference>
<comment type="caution">
    <text evidence="13">The sequence shown here is derived from an EMBL/GenBank/DDBJ whole genome shotgun (WGS) entry which is preliminary data.</text>
</comment>
<dbReference type="AlphaFoldDB" id="E1IEC2"/>
<comment type="subunit">
    <text evidence="10">Homodimer.</text>
</comment>
<dbReference type="EC" id="2.6.1.16" evidence="3 10"/>
<evidence type="ECO:0000313" key="13">
    <source>
        <dbReference type="EMBL" id="EFO80448.1"/>
    </source>
</evidence>
<evidence type="ECO:0000256" key="3">
    <source>
        <dbReference type="ARBA" id="ARBA00012916"/>
    </source>
</evidence>
<dbReference type="PROSITE" id="PS51278">
    <property type="entry name" value="GATASE_TYPE_2"/>
    <property type="match status" value="1"/>
</dbReference>
<dbReference type="Gene3D" id="3.40.50.10490">
    <property type="entry name" value="Glucose-6-phosphate isomerase like protein, domain 1"/>
    <property type="match status" value="2"/>
</dbReference>
<dbReference type="FunFam" id="3.40.50.10490:FF:000002">
    <property type="entry name" value="Glutamine--fructose-6-phosphate aminotransferase [isomerizing]"/>
    <property type="match status" value="1"/>
</dbReference>
<dbReference type="STRING" id="765420.OSCT_1673"/>
<dbReference type="GO" id="GO:0006047">
    <property type="term" value="P:UDP-N-acetylglucosamine metabolic process"/>
    <property type="evidence" value="ECO:0007669"/>
    <property type="project" value="TreeGrafter"/>
</dbReference>
<dbReference type="InterPro" id="IPR035490">
    <property type="entry name" value="GlmS/FrlB_SIS"/>
</dbReference>